<evidence type="ECO:0000256" key="1">
    <source>
        <dbReference type="SAM" id="MobiDB-lite"/>
    </source>
</evidence>
<dbReference type="Proteomes" id="UP000093000">
    <property type="component" value="Unassembled WGS sequence"/>
</dbReference>
<protein>
    <submittedName>
        <fullName evidence="2">Uncharacterized protein</fullName>
    </submittedName>
</protein>
<feature type="compositionally biased region" description="Basic and acidic residues" evidence="1">
    <location>
        <begin position="54"/>
        <end position="70"/>
    </location>
</feature>
<dbReference type="InParanoid" id="A0A1C7NI51"/>
<name>A0A1C7NI51_9FUNG</name>
<proteinExistence type="predicted"/>
<feature type="region of interest" description="Disordered" evidence="1">
    <location>
        <begin position="54"/>
        <end position="88"/>
    </location>
</feature>
<reference evidence="2 3" key="1">
    <citation type="submission" date="2016-03" db="EMBL/GenBank/DDBJ databases">
        <title>Choanephora cucurbitarum.</title>
        <authorList>
            <person name="Min B."/>
            <person name="Park H."/>
            <person name="Park J.-H."/>
            <person name="Shin H.-D."/>
            <person name="Choi I.-G."/>
        </authorList>
    </citation>
    <scope>NUCLEOTIDE SEQUENCE [LARGE SCALE GENOMIC DNA]</scope>
    <source>
        <strain evidence="2 3">KUS-F28377</strain>
    </source>
</reference>
<evidence type="ECO:0000313" key="2">
    <source>
        <dbReference type="EMBL" id="OBZ88797.1"/>
    </source>
</evidence>
<evidence type="ECO:0000313" key="3">
    <source>
        <dbReference type="Proteomes" id="UP000093000"/>
    </source>
</evidence>
<dbReference type="EMBL" id="LUGH01000131">
    <property type="protein sequence ID" value="OBZ88797.1"/>
    <property type="molecule type" value="Genomic_DNA"/>
</dbReference>
<feature type="region of interest" description="Disordered" evidence="1">
    <location>
        <begin position="1"/>
        <end position="32"/>
    </location>
</feature>
<accession>A0A1C7NI51</accession>
<dbReference type="AlphaFoldDB" id="A0A1C7NI51"/>
<gene>
    <name evidence="2" type="ORF">A0J61_03149</name>
</gene>
<keyword evidence="3" id="KW-1185">Reference proteome</keyword>
<dbReference type="OrthoDB" id="2228980at2759"/>
<sequence length="88" mass="9903">MNSKYHTTIEDCPDESEMSQNQQFSGTTNINLSHLDGYSNSAQQQAWDEVDALEEKARSEKMQDQSKAKENATQAARIVKEAQQSSSF</sequence>
<comment type="caution">
    <text evidence="2">The sequence shown here is derived from an EMBL/GenBank/DDBJ whole genome shotgun (WGS) entry which is preliminary data.</text>
</comment>
<organism evidence="2 3">
    <name type="scientific">Choanephora cucurbitarum</name>
    <dbReference type="NCBI Taxonomy" id="101091"/>
    <lineage>
        <taxon>Eukaryota</taxon>
        <taxon>Fungi</taxon>
        <taxon>Fungi incertae sedis</taxon>
        <taxon>Mucoromycota</taxon>
        <taxon>Mucoromycotina</taxon>
        <taxon>Mucoromycetes</taxon>
        <taxon>Mucorales</taxon>
        <taxon>Mucorineae</taxon>
        <taxon>Choanephoraceae</taxon>
        <taxon>Choanephoroideae</taxon>
        <taxon>Choanephora</taxon>
    </lineage>
</organism>
<feature type="compositionally biased region" description="Polar residues" evidence="1">
    <location>
        <begin position="18"/>
        <end position="32"/>
    </location>
</feature>